<dbReference type="OrthoDB" id="5280547at2759"/>
<name>A0A2K0WBV0_GIBNY</name>
<organism evidence="1 2">
    <name type="scientific">Gibberella nygamai</name>
    <name type="common">Bean root rot disease fungus</name>
    <name type="synonym">Fusarium nygamai</name>
    <dbReference type="NCBI Taxonomy" id="42673"/>
    <lineage>
        <taxon>Eukaryota</taxon>
        <taxon>Fungi</taxon>
        <taxon>Dikarya</taxon>
        <taxon>Ascomycota</taxon>
        <taxon>Pezizomycotina</taxon>
        <taxon>Sordariomycetes</taxon>
        <taxon>Hypocreomycetidae</taxon>
        <taxon>Hypocreales</taxon>
        <taxon>Nectriaceae</taxon>
        <taxon>Fusarium</taxon>
        <taxon>Fusarium fujikuroi species complex</taxon>
    </lineage>
</organism>
<accession>A0A2K0WBV0</accession>
<dbReference type="STRING" id="42673.A0A2K0WBV0"/>
<proteinExistence type="predicted"/>
<dbReference type="Proteomes" id="UP000236664">
    <property type="component" value="Unassembled WGS sequence"/>
</dbReference>
<gene>
    <name evidence="1" type="ORF">FNYG_06839</name>
</gene>
<evidence type="ECO:0000313" key="1">
    <source>
        <dbReference type="EMBL" id="PNP79746.1"/>
    </source>
</evidence>
<dbReference type="InterPro" id="IPR008929">
    <property type="entry name" value="Chondroitin_lyas"/>
</dbReference>
<evidence type="ECO:0000313" key="2">
    <source>
        <dbReference type="Proteomes" id="UP000236664"/>
    </source>
</evidence>
<dbReference type="EMBL" id="MTQA01000088">
    <property type="protein sequence ID" value="PNP79746.1"/>
    <property type="molecule type" value="Genomic_DNA"/>
</dbReference>
<sequence length="219" mass="24378">MRWEGGWTEVGAKWQGGQGFSIQLYWLFLRQSLIIGQANYGIASIKGLMDYAVYLEDVSAYNFALWSWKNDWCAGIDATINSNIGQNSESGRDQGHVMSGLGCLPSQRELPSHKEYAAKYNLNETVPYDSKWRRCESVLVNGPWQNISEFNRGIVQEVSGVVKKAPAVWDLLYYMSESKGLNNPWTTKAKEAYDAAGGEVVTGGDMPGFGDLLWATSPK</sequence>
<comment type="caution">
    <text evidence="1">The sequence shown here is derived from an EMBL/GenBank/DDBJ whole genome shotgun (WGS) entry which is preliminary data.</text>
</comment>
<dbReference type="AlphaFoldDB" id="A0A2K0WBV0"/>
<dbReference type="SUPFAM" id="SSF48230">
    <property type="entry name" value="Chondroitin AC/alginate lyase"/>
    <property type="match status" value="1"/>
</dbReference>
<reference evidence="1 2" key="1">
    <citation type="submission" date="2017-06" db="EMBL/GenBank/DDBJ databases">
        <title>Genome of Fusarium nygamai isolate CS10214.</title>
        <authorList>
            <person name="Gardiner D.M."/>
            <person name="Obanor F."/>
            <person name="Kazan K."/>
        </authorList>
    </citation>
    <scope>NUCLEOTIDE SEQUENCE [LARGE SCALE GENOMIC DNA]</scope>
    <source>
        <strain evidence="1 2">CS10214</strain>
    </source>
</reference>
<protein>
    <submittedName>
        <fullName evidence="1">Uncharacterized protein</fullName>
    </submittedName>
</protein>
<keyword evidence="2" id="KW-1185">Reference proteome</keyword>